<accession>A0A2H9TQI9</accession>
<comment type="similarity">
    <text evidence="5">Belongs to the deoxyhypusine synthase family.</text>
</comment>
<dbReference type="EMBL" id="MTSL01000014">
    <property type="protein sequence ID" value="PJF20028.1"/>
    <property type="molecule type" value="Genomic_DNA"/>
</dbReference>
<evidence type="ECO:0000256" key="5">
    <source>
        <dbReference type="ARBA" id="ARBA00009892"/>
    </source>
</evidence>
<dbReference type="Gene3D" id="3.40.910.10">
    <property type="entry name" value="Deoxyhypusine synthase"/>
    <property type="match status" value="1"/>
</dbReference>
<dbReference type="PANTHER" id="PTHR11703:SF0">
    <property type="entry name" value="DEOXYHYPUSINE SYNTHASE"/>
    <property type="match status" value="1"/>
</dbReference>
<comment type="function">
    <text evidence="3">Catalyzes the NAD-dependent oxidative cleavage of spermidine and the subsequent transfer of the butylamine moiety of spermidine to the epsilon-amino group of a specific lysine residue of the eIF-5A precursor protein to form the intermediate deoxyhypusine residue.</text>
</comment>
<evidence type="ECO:0000256" key="7">
    <source>
        <dbReference type="ARBA" id="ARBA00022679"/>
    </source>
</evidence>
<evidence type="ECO:0000256" key="2">
    <source>
        <dbReference type="ARBA" id="ARBA00001911"/>
    </source>
</evidence>
<comment type="caution">
    <text evidence="10">The sequence shown here is derived from an EMBL/GenBank/DDBJ whole genome shotgun (WGS) entry which is preliminary data.</text>
</comment>
<dbReference type="InterPro" id="IPR002773">
    <property type="entry name" value="Deoxyhypusine_synthase"/>
</dbReference>
<evidence type="ECO:0000256" key="4">
    <source>
        <dbReference type="ARBA" id="ARBA00005041"/>
    </source>
</evidence>
<organism evidence="10 11">
    <name type="scientific">Paramicrosporidium saccamoebae</name>
    <dbReference type="NCBI Taxonomy" id="1246581"/>
    <lineage>
        <taxon>Eukaryota</taxon>
        <taxon>Fungi</taxon>
        <taxon>Fungi incertae sedis</taxon>
        <taxon>Cryptomycota</taxon>
        <taxon>Cryptomycota incertae sedis</taxon>
        <taxon>Paramicrosporidium</taxon>
    </lineage>
</organism>
<evidence type="ECO:0000256" key="3">
    <source>
        <dbReference type="ARBA" id="ARBA00002823"/>
    </source>
</evidence>
<dbReference type="OrthoDB" id="294378at2759"/>
<reference evidence="10 11" key="1">
    <citation type="submission" date="2016-10" db="EMBL/GenBank/DDBJ databases">
        <title>The genome of Paramicrosporidium saccamoebae is the missing link in understanding Cryptomycota and Microsporidia evolution.</title>
        <authorList>
            <person name="Quandt C.A."/>
            <person name="Beaudet D."/>
            <person name="Corsaro D."/>
            <person name="Michel R."/>
            <person name="Corradi N."/>
            <person name="James T."/>
        </authorList>
    </citation>
    <scope>NUCLEOTIDE SEQUENCE [LARGE SCALE GENOMIC DNA]</scope>
    <source>
        <strain evidence="10 11">KSL3</strain>
    </source>
</reference>
<dbReference type="InterPro" id="IPR029035">
    <property type="entry name" value="DHS-like_NAD/FAD-binding_dom"/>
</dbReference>
<dbReference type="AlphaFoldDB" id="A0A2H9TQI9"/>
<dbReference type="NCBIfam" id="TIGR00321">
    <property type="entry name" value="dhys"/>
    <property type="match status" value="1"/>
</dbReference>
<dbReference type="Pfam" id="PF01916">
    <property type="entry name" value="DS"/>
    <property type="match status" value="1"/>
</dbReference>
<dbReference type="InterPro" id="IPR036982">
    <property type="entry name" value="Deoxyhypusine_synthase_sf"/>
</dbReference>
<dbReference type="GO" id="GO:0005737">
    <property type="term" value="C:cytoplasm"/>
    <property type="evidence" value="ECO:0007669"/>
    <property type="project" value="TreeGrafter"/>
</dbReference>
<dbReference type="PANTHER" id="PTHR11703">
    <property type="entry name" value="DEOXYHYPUSINE SYNTHASE"/>
    <property type="match status" value="1"/>
</dbReference>
<keyword evidence="8" id="KW-0520">NAD</keyword>
<comment type="pathway">
    <text evidence="4">Protein modification; eIF5A hypusination.</text>
</comment>
<keyword evidence="7" id="KW-0808">Transferase</keyword>
<dbReference type="EC" id="2.5.1.46" evidence="6"/>
<sequence>MILDTESTPQGDVLLAAHNTTYVPTGQVPEGTPIIQGCDFNSLSEMMCAENDRLSMLMTSYLTTGFQATNLGLAIERVNEMLAWQPSPVEGEEADPSRSFCKIFLGYTSNQVSCGNREAIRYLVQHKLVHVLVTTAGGIEEDFMKCLKPHYVGDFHLDGKTLRMQGLNRIGNLIVPNDNYCTFEDWITPILDKVIKEQIEQGTVWTPSKLIHRLGMECQDESSIYYWAARNNIPVFCPAITDGAIGDMIYFHSYKQDTQLILDLVQDIRGINSEALRAGATGMLCLGGGLIKHHICNANLMRNGADFSVFINTGLESDGSDAGAAPDEAVSWGKIKMTAKPVKVTCEATIAFPLLVAETFAKVPITRRSVSMIVMALFYVVAGLQVEVSPDHLYHEVPDDQFGFLFSNLNFAHSDTRDGMVSLLSQWKYDLAERFESVSLDSRQAQKLVDSFISYPDYHPLVLPFKLVSKSNCLVEAMKSYWHLYRPGIISLSPEVPPLPSDQLKIVLSNLLEHPEWCGNRLTASQASSLFMDWDLRGAKPAIIENGLFWEIARRFHTESQSRYSTNAHANEFAELGQENWLQQYDNLLSILHQSWEGLCDARRALWHGRLLVVTLRMAPQDVVRKREIIRDFLLGHTISQIPPVIMDDILTWTTVNKTIYYRTENKSMLATTKAVHRLYPQYWSLSDDIDDHRVVWRSYLRSCAKVYRLTAPRDMELIKWWGSYDKLARVLLMSPKVPAVTFNSVTCESVVCLLEEMSSLLWKTIKLEDFSRKFIPSAEEQVVWRAFARTAASNILYRGQLGFPLPELSHWLCAKVGEYWKLPTVPVFISKHIASTNLRSYVKCELLNFAVAM</sequence>
<keyword evidence="11" id="KW-1185">Reference proteome</keyword>
<dbReference type="Proteomes" id="UP000240830">
    <property type="component" value="Unassembled WGS sequence"/>
</dbReference>
<evidence type="ECO:0000256" key="6">
    <source>
        <dbReference type="ARBA" id="ARBA00012683"/>
    </source>
</evidence>
<evidence type="ECO:0000256" key="9">
    <source>
        <dbReference type="ARBA" id="ARBA00023256"/>
    </source>
</evidence>
<evidence type="ECO:0000256" key="1">
    <source>
        <dbReference type="ARBA" id="ARBA00000952"/>
    </source>
</evidence>
<dbReference type="GO" id="GO:0034038">
    <property type="term" value="F:deoxyhypusine synthase activity"/>
    <property type="evidence" value="ECO:0007669"/>
    <property type="project" value="UniProtKB-EC"/>
</dbReference>
<dbReference type="FunFam" id="3.40.910.10:FF:000001">
    <property type="entry name" value="Probable deoxyhypusine synthase"/>
    <property type="match status" value="1"/>
</dbReference>
<dbReference type="SUPFAM" id="SSF52467">
    <property type="entry name" value="DHS-like NAD/FAD-binding domain"/>
    <property type="match status" value="1"/>
</dbReference>
<comment type="catalytic activity">
    <reaction evidence="1">
        <text>[eIF5A protein]-L-lysine + spermidine = [eIF5A protein]-deoxyhypusine + propane-1,3-diamine</text>
        <dbReference type="Rhea" id="RHEA:33299"/>
        <dbReference type="Rhea" id="RHEA-COMP:10143"/>
        <dbReference type="Rhea" id="RHEA-COMP:10144"/>
        <dbReference type="ChEBI" id="CHEBI:29969"/>
        <dbReference type="ChEBI" id="CHEBI:57484"/>
        <dbReference type="ChEBI" id="CHEBI:57834"/>
        <dbReference type="ChEBI" id="CHEBI:82657"/>
        <dbReference type="EC" id="2.5.1.46"/>
    </reaction>
</comment>
<evidence type="ECO:0000313" key="10">
    <source>
        <dbReference type="EMBL" id="PJF20028.1"/>
    </source>
</evidence>
<name>A0A2H9TQI9_9FUNG</name>
<evidence type="ECO:0000313" key="11">
    <source>
        <dbReference type="Proteomes" id="UP000240830"/>
    </source>
</evidence>
<protein>
    <recommendedName>
        <fullName evidence="6">deoxyhypusine synthase</fullName>
        <ecNumber evidence="6">2.5.1.46</ecNumber>
    </recommendedName>
</protein>
<gene>
    <name evidence="10" type="ORF">PSACC_00192</name>
</gene>
<keyword evidence="9" id="KW-0386">Hypusine biosynthesis</keyword>
<dbReference type="STRING" id="1246581.A0A2H9TQI9"/>
<evidence type="ECO:0000256" key="8">
    <source>
        <dbReference type="ARBA" id="ARBA00023027"/>
    </source>
</evidence>
<comment type="cofactor">
    <cofactor evidence="2">
        <name>NAD(+)</name>
        <dbReference type="ChEBI" id="CHEBI:57540"/>
    </cofactor>
</comment>
<proteinExistence type="inferred from homology"/>